<accession>A0ABW3PUR0</accession>
<gene>
    <name evidence="2" type="ORF">ACFQ3J_15115</name>
</gene>
<dbReference type="Proteomes" id="UP001597169">
    <property type="component" value="Unassembled WGS sequence"/>
</dbReference>
<name>A0ABW3PUR0_9BACL</name>
<dbReference type="Pfam" id="PF12207">
    <property type="entry name" value="DUF3600"/>
    <property type="match status" value="1"/>
</dbReference>
<organism evidence="2 3">
    <name type="scientific">Paenibacillus provencensis</name>
    <dbReference type="NCBI Taxonomy" id="441151"/>
    <lineage>
        <taxon>Bacteria</taxon>
        <taxon>Bacillati</taxon>
        <taxon>Bacillota</taxon>
        <taxon>Bacilli</taxon>
        <taxon>Bacillales</taxon>
        <taxon>Paenibacillaceae</taxon>
        <taxon>Paenibacillus</taxon>
    </lineage>
</organism>
<dbReference type="RefSeq" id="WP_251582456.1">
    <property type="nucleotide sequence ID" value="NZ_JBHTKX010000001.1"/>
</dbReference>
<proteinExistence type="predicted"/>
<protein>
    <submittedName>
        <fullName evidence="2">DUF3600 domain-containing protein</fullName>
    </submittedName>
</protein>
<dbReference type="InterPro" id="IPR022019">
    <property type="entry name" value="DUF3600"/>
</dbReference>
<sequence>MNLFSDRISLAVEKIGASQEDYHEVEKFLQAAKGRLTEDEFKEYIELTNQLMQLKLKISDENGIRNEEKLTKEEQQQWAKLTSKLEPYFEKINGIVKP</sequence>
<reference evidence="3" key="1">
    <citation type="journal article" date="2019" name="Int. J. Syst. Evol. Microbiol.">
        <title>The Global Catalogue of Microorganisms (GCM) 10K type strain sequencing project: providing services to taxonomists for standard genome sequencing and annotation.</title>
        <authorList>
            <consortium name="The Broad Institute Genomics Platform"/>
            <consortium name="The Broad Institute Genome Sequencing Center for Infectious Disease"/>
            <person name="Wu L."/>
            <person name="Ma J."/>
        </authorList>
    </citation>
    <scope>NUCLEOTIDE SEQUENCE [LARGE SCALE GENOMIC DNA]</scope>
    <source>
        <strain evidence="3">CCUG 53519</strain>
    </source>
</reference>
<dbReference type="InterPro" id="IPR038267">
    <property type="entry name" value="ECF_sigma_eff"/>
</dbReference>
<dbReference type="EMBL" id="JBHTKX010000001">
    <property type="protein sequence ID" value="MFD1129502.1"/>
    <property type="molecule type" value="Genomic_DNA"/>
</dbReference>
<keyword evidence="3" id="KW-1185">Reference proteome</keyword>
<evidence type="ECO:0000259" key="1">
    <source>
        <dbReference type="Pfam" id="PF12207"/>
    </source>
</evidence>
<feature type="domain" description="DUF3600" evidence="1">
    <location>
        <begin position="20"/>
        <end position="94"/>
    </location>
</feature>
<evidence type="ECO:0000313" key="2">
    <source>
        <dbReference type="EMBL" id="MFD1129502.1"/>
    </source>
</evidence>
<evidence type="ECO:0000313" key="3">
    <source>
        <dbReference type="Proteomes" id="UP001597169"/>
    </source>
</evidence>
<comment type="caution">
    <text evidence="2">The sequence shown here is derived from an EMBL/GenBank/DDBJ whole genome shotgun (WGS) entry which is preliminary data.</text>
</comment>
<dbReference type="Gene3D" id="1.10.3950.10">
    <property type="entry name" value="putative ecf-type sigma factor negative effector from bacillus cereus"/>
    <property type="match status" value="1"/>
</dbReference>